<proteinExistence type="predicted"/>
<dbReference type="InterPro" id="IPR049174">
    <property type="entry name" value="Beta-AFase-like"/>
</dbReference>
<dbReference type="SUPFAM" id="SSF48208">
    <property type="entry name" value="Six-hairpin glycosidases"/>
    <property type="match status" value="1"/>
</dbReference>
<dbReference type="InterPro" id="IPR008928">
    <property type="entry name" value="6-hairpin_glycosidase_sf"/>
</dbReference>
<dbReference type="InterPro" id="IPR049046">
    <property type="entry name" value="Beta-AFase-like_GH127_middle"/>
</dbReference>
<dbReference type="Pfam" id="PF07944">
    <property type="entry name" value="Beta-AFase-like_GH127_cat"/>
    <property type="match status" value="1"/>
</dbReference>
<feature type="domain" description="Non-reducing end beta-L-arabinofuranosidase-like GH127 C-terminal" evidence="4">
    <location>
        <begin position="539"/>
        <end position="634"/>
    </location>
</feature>
<evidence type="ECO:0000313" key="6">
    <source>
        <dbReference type="Proteomes" id="UP001596163"/>
    </source>
</evidence>
<sequence>MKKSLLFFAFLSPLYLAVAQEKQIALEAHSFSQIKITDSFWKPKLEKVAKSALPASVYQTEVKTGRIRNFEKASRKQGEAHEGIYYDDSDVYKALEAIAYSLQNIPDAALEQKADEWIAKIASAQEPDGYINTFYSLTGLDKRWKDMEKHEDYCAGHLMEAGVAYFQATGKRQLLDVAIKMANHIDTQFRQANKPWVSGHEEIELALVKLYKVTGEDRYLQLADWFLDQRGRGHGVGGIWDNPHWGPKYAQDDVPVKDQKEITGHAVRAMYLYTGAADVAAAKNDPGYMKAMKTVWEDVVYRNMYVTGGIGSSGSNEGFSVDYDLPNENAYSETCASVGMVFWNQRMNLLEGQSQYIDVLERSLYNAALDGLSLTGDRFFYGNPLASSGQHFRKEWFGTACCPSNIARLVASVGDYIYAKNENGIWVNLFIANQTEFDLSGEKVGVEMKTNFPWEGKVELEVNPTTTQRFSVSLRIPGWIQENPVPGKLYSFLQEEKTNFTLLVNGEKATFRQENGYAVLEREWKKGDRITYELPLEIRQLQSRPEVLANTDRIAIQRGPLVYCVEGADNQGKVLQLALSSSPNFTTKEYQILDEKVQAIQFQAWDGQSPKTVTAIPYYTWANRGQNEMMVWIPKK</sequence>
<feature type="signal peptide" evidence="1">
    <location>
        <begin position="1"/>
        <end position="19"/>
    </location>
</feature>
<dbReference type="InterPro" id="IPR049049">
    <property type="entry name" value="Beta-AFase-like_GH127_C"/>
</dbReference>
<evidence type="ECO:0000259" key="3">
    <source>
        <dbReference type="Pfam" id="PF20736"/>
    </source>
</evidence>
<evidence type="ECO:0000259" key="2">
    <source>
        <dbReference type="Pfam" id="PF07944"/>
    </source>
</evidence>
<dbReference type="Pfam" id="PF20737">
    <property type="entry name" value="Glyco_hydro127C"/>
    <property type="match status" value="1"/>
</dbReference>
<protein>
    <submittedName>
        <fullName evidence="5">Glycoside hydrolase family 127 protein</fullName>
    </submittedName>
</protein>
<feature type="domain" description="Non-reducing end beta-L-arabinofuranosidase-like GH127 catalytic" evidence="2">
    <location>
        <begin position="34"/>
        <end position="415"/>
    </location>
</feature>
<accession>A0ABW0BZ48</accession>
<organism evidence="5 6">
    <name type="scientific">Algoriphagus aquatilis</name>
    <dbReference type="NCBI Taxonomy" id="490186"/>
    <lineage>
        <taxon>Bacteria</taxon>
        <taxon>Pseudomonadati</taxon>
        <taxon>Bacteroidota</taxon>
        <taxon>Cytophagia</taxon>
        <taxon>Cytophagales</taxon>
        <taxon>Cyclobacteriaceae</taxon>
        <taxon>Algoriphagus</taxon>
    </lineage>
</organism>
<feature type="chain" id="PRO_5046242218" evidence="1">
    <location>
        <begin position="20"/>
        <end position="636"/>
    </location>
</feature>
<name>A0ABW0BZ48_9BACT</name>
<keyword evidence="1" id="KW-0732">Signal</keyword>
<dbReference type="RefSeq" id="WP_377916451.1">
    <property type="nucleotide sequence ID" value="NZ_JBHSKS010000012.1"/>
</dbReference>
<evidence type="ECO:0000259" key="4">
    <source>
        <dbReference type="Pfam" id="PF20737"/>
    </source>
</evidence>
<reference evidence="6" key="1">
    <citation type="journal article" date="2019" name="Int. J. Syst. Evol. Microbiol.">
        <title>The Global Catalogue of Microorganisms (GCM) 10K type strain sequencing project: providing services to taxonomists for standard genome sequencing and annotation.</title>
        <authorList>
            <consortium name="The Broad Institute Genomics Platform"/>
            <consortium name="The Broad Institute Genome Sequencing Center for Infectious Disease"/>
            <person name="Wu L."/>
            <person name="Ma J."/>
        </authorList>
    </citation>
    <scope>NUCLEOTIDE SEQUENCE [LARGE SCALE GENOMIC DNA]</scope>
    <source>
        <strain evidence="6">CGMCC 1.7030</strain>
    </source>
</reference>
<comment type="caution">
    <text evidence="5">The sequence shown here is derived from an EMBL/GenBank/DDBJ whole genome shotgun (WGS) entry which is preliminary data.</text>
</comment>
<feature type="domain" description="Non-reducing end beta-L-arabinofuranosidase-like GH127 middle" evidence="3">
    <location>
        <begin position="424"/>
        <end position="536"/>
    </location>
</feature>
<evidence type="ECO:0000313" key="5">
    <source>
        <dbReference type="EMBL" id="MFC5192949.1"/>
    </source>
</evidence>
<dbReference type="InterPro" id="IPR012878">
    <property type="entry name" value="Beta-AFase-like_GH127_cat"/>
</dbReference>
<evidence type="ECO:0000256" key="1">
    <source>
        <dbReference type="SAM" id="SignalP"/>
    </source>
</evidence>
<gene>
    <name evidence="5" type="ORF">ACFPIK_14330</name>
</gene>
<keyword evidence="6" id="KW-1185">Reference proteome</keyword>
<keyword evidence="5" id="KW-0378">Hydrolase</keyword>
<dbReference type="GO" id="GO:0016787">
    <property type="term" value="F:hydrolase activity"/>
    <property type="evidence" value="ECO:0007669"/>
    <property type="project" value="UniProtKB-KW"/>
</dbReference>
<dbReference type="PANTHER" id="PTHR43465:SF2">
    <property type="entry name" value="DUF1680 DOMAIN PROTEIN (AFU_ORTHOLOGUE AFUA_1G08910)"/>
    <property type="match status" value="1"/>
</dbReference>
<dbReference type="EMBL" id="JBHSKS010000012">
    <property type="protein sequence ID" value="MFC5192949.1"/>
    <property type="molecule type" value="Genomic_DNA"/>
</dbReference>
<dbReference type="Proteomes" id="UP001596163">
    <property type="component" value="Unassembled WGS sequence"/>
</dbReference>
<dbReference type="Pfam" id="PF20736">
    <property type="entry name" value="Glyco_hydro127M"/>
    <property type="match status" value="1"/>
</dbReference>
<dbReference type="PANTHER" id="PTHR43465">
    <property type="entry name" value="DUF1680 DOMAIN PROTEIN (AFU_ORTHOLOGUE AFUA_1G08910)"/>
    <property type="match status" value="1"/>
</dbReference>